<dbReference type="STRING" id="1814289.SAMN05216410_0518"/>
<dbReference type="AlphaFoldDB" id="A0A1G6GVM6"/>
<comment type="subcellular location">
    <subcellularLocation>
        <location evidence="1 7">Cell membrane</location>
        <topology evidence="1 7">Multi-pass membrane protein</topology>
    </subcellularLocation>
</comment>
<dbReference type="InterPro" id="IPR050809">
    <property type="entry name" value="UgpAE/MalFG_permease"/>
</dbReference>
<dbReference type="EMBL" id="FMYH01000001">
    <property type="protein sequence ID" value="SDB86100.1"/>
    <property type="molecule type" value="Genomic_DNA"/>
</dbReference>
<dbReference type="SUPFAM" id="SSF161098">
    <property type="entry name" value="MetI-like"/>
    <property type="match status" value="1"/>
</dbReference>
<evidence type="ECO:0000256" key="5">
    <source>
        <dbReference type="ARBA" id="ARBA00022989"/>
    </source>
</evidence>
<evidence type="ECO:0000256" key="1">
    <source>
        <dbReference type="ARBA" id="ARBA00004651"/>
    </source>
</evidence>
<gene>
    <name evidence="10" type="ORF">SAMN05216410_0518</name>
</gene>
<organism evidence="10 11">
    <name type="scientific">Sanguibacter gelidistatuariae</name>
    <dbReference type="NCBI Taxonomy" id="1814289"/>
    <lineage>
        <taxon>Bacteria</taxon>
        <taxon>Bacillati</taxon>
        <taxon>Actinomycetota</taxon>
        <taxon>Actinomycetes</taxon>
        <taxon>Micrococcales</taxon>
        <taxon>Sanguibacteraceae</taxon>
        <taxon>Sanguibacter</taxon>
    </lineage>
</organism>
<dbReference type="Pfam" id="PF00528">
    <property type="entry name" value="BPD_transp_1"/>
    <property type="match status" value="1"/>
</dbReference>
<evidence type="ECO:0000256" key="8">
    <source>
        <dbReference type="SAM" id="MobiDB-lite"/>
    </source>
</evidence>
<keyword evidence="2 7" id="KW-0813">Transport</keyword>
<dbReference type="GO" id="GO:0005886">
    <property type="term" value="C:plasma membrane"/>
    <property type="evidence" value="ECO:0007669"/>
    <property type="project" value="UniProtKB-SubCell"/>
</dbReference>
<dbReference type="GO" id="GO:0055085">
    <property type="term" value="P:transmembrane transport"/>
    <property type="evidence" value="ECO:0007669"/>
    <property type="project" value="InterPro"/>
</dbReference>
<dbReference type="PANTHER" id="PTHR43227:SF11">
    <property type="entry name" value="BLL4140 PROTEIN"/>
    <property type="match status" value="1"/>
</dbReference>
<feature type="region of interest" description="Disordered" evidence="8">
    <location>
        <begin position="1"/>
        <end position="31"/>
    </location>
</feature>
<keyword evidence="6 7" id="KW-0472">Membrane</keyword>
<keyword evidence="3" id="KW-1003">Cell membrane</keyword>
<keyword evidence="11" id="KW-1185">Reference proteome</keyword>
<keyword evidence="4 7" id="KW-0812">Transmembrane</keyword>
<name>A0A1G6GVM6_9MICO</name>
<feature type="transmembrane region" description="Helical" evidence="7">
    <location>
        <begin position="107"/>
        <end position="130"/>
    </location>
</feature>
<evidence type="ECO:0000313" key="11">
    <source>
        <dbReference type="Proteomes" id="UP000199039"/>
    </source>
</evidence>
<proteinExistence type="inferred from homology"/>
<dbReference type="PROSITE" id="PS50928">
    <property type="entry name" value="ABC_TM1"/>
    <property type="match status" value="1"/>
</dbReference>
<dbReference type="OrthoDB" id="9785836at2"/>
<dbReference type="InterPro" id="IPR000515">
    <property type="entry name" value="MetI-like"/>
</dbReference>
<dbReference type="RefSeq" id="WP_093180560.1">
    <property type="nucleotide sequence ID" value="NZ_FMYH01000001.1"/>
</dbReference>
<comment type="similarity">
    <text evidence="7">Belongs to the binding-protein-dependent transport system permease family.</text>
</comment>
<protein>
    <submittedName>
        <fullName evidence="10">Carbohydrate ABC transporter membrane protein 1, CUT1 family</fullName>
    </submittedName>
</protein>
<feature type="domain" description="ABC transmembrane type-1" evidence="9">
    <location>
        <begin position="101"/>
        <end position="316"/>
    </location>
</feature>
<dbReference type="CDD" id="cd06261">
    <property type="entry name" value="TM_PBP2"/>
    <property type="match status" value="1"/>
</dbReference>
<evidence type="ECO:0000256" key="7">
    <source>
        <dbReference type="RuleBase" id="RU363032"/>
    </source>
</evidence>
<feature type="transmembrane region" description="Helical" evidence="7">
    <location>
        <begin position="242"/>
        <end position="263"/>
    </location>
</feature>
<keyword evidence="5 7" id="KW-1133">Transmembrane helix</keyword>
<dbReference type="Proteomes" id="UP000199039">
    <property type="component" value="Unassembled WGS sequence"/>
</dbReference>
<evidence type="ECO:0000259" key="9">
    <source>
        <dbReference type="PROSITE" id="PS50928"/>
    </source>
</evidence>
<accession>A0A1G6GVM6</accession>
<evidence type="ECO:0000256" key="3">
    <source>
        <dbReference type="ARBA" id="ARBA00022475"/>
    </source>
</evidence>
<dbReference type="Gene3D" id="1.10.3720.10">
    <property type="entry name" value="MetI-like"/>
    <property type="match status" value="1"/>
</dbReference>
<evidence type="ECO:0000256" key="2">
    <source>
        <dbReference type="ARBA" id="ARBA00022448"/>
    </source>
</evidence>
<sequence>MAVAIDRRPPKAKKTSSKITKSGQPTKAGPRLKRHFARQWQLWVMLAPAIGFTAVFAYGPMYGIQLAFREFDFSKGITGGDWVGLKYFIKFFESPQFWTLMSNTLTISLSTLVFGFVAPIGLAILINQVLSRRRKRFTQTATYLPHFISIVVIVGMLQVFLSPSTGLITRFLENFGITGINFLGDTNTFVPVYVISEVWQHCGWNSIIYLAALASVDTQLYEAAKIDGANRFQVIRHIDFPALVPTMVILLILNMGGVLNAGFEKIFLMQNTLNLPVSEVISTYVYKIGILGSQFSYSTAIGLFNTAINFTFLVITNQIAKRVSNTSLW</sequence>
<feature type="transmembrane region" description="Helical" evidence="7">
    <location>
        <begin position="40"/>
        <end position="59"/>
    </location>
</feature>
<dbReference type="PANTHER" id="PTHR43227">
    <property type="entry name" value="BLL4140 PROTEIN"/>
    <property type="match status" value="1"/>
</dbReference>
<evidence type="ECO:0000256" key="4">
    <source>
        <dbReference type="ARBA" id="ARBA00022692"/>
    </source>
</evidence>
<feature type="transmembrane region" description="Helical" evidence="7">
    <location>
        <begin position="142"/>
        <end position="161"/>
    </location>
</feature>
<reference evidence="10 11" key="1">
    <citation type="submission" date="2016-09" db="EMBL/GenBank/DDBJ databases">
        <authorList>
            <person name="Capua I."/>
            <person name="De Benedictis P."/>
            <person name="Joannis T."/>
            <person name="Lombin L.H."/>
            <person name="Cattoli G."/>
        </authorList>
    </citation>
    <scope>NUCLEOTIDE SEQUENCE [LARGE SCALE GENOMIC DNA]</scope>
    <source>
        <strain evidence="10 11">ISLP-3</strain>
    </source>
</reference>
<dbReference type="InterPro" id="IPR035906">
    <property type="entry name" value="MetI-like_sf"/>
</dbReference>
<evidence type="ECO:0000313" key="10">
    <source>
        <dbReference type="EMBL" id="SDB86100.1"/>
    </source>
</evidence>
<evidence type="ECO:0000256" key="6">
    <source>
        <dbReference type="ARBA" id="ARBA00023136"/>
    </source>
</evidence>